<proteinExistence type="predicted"/>
<name>A0ABN2A236_9ACTN</name>
<dbReference type="EMBL" id="BAAANC010000001">
    <property type="protein sequence ID" value="GAA1509730.1"/>
    <property type="molecule type" value="Genomic_DNA"/>
</dbReference>
<keyword evidence="1" id="KW-0677">Repeat</keyword>
<dbReference type="GO" id="GO:0008233">
    <property type="term" value="F:peptidase activity"/>
    <property type="evidence" value="ECO:0007669"/>
    <property type="project" value="UniProtKB-KW"/>
</dbReference>
<dbReference type="RefSeq" id="WP_344168172.1">
    <property type="nucleotide sequence ID" value="NZ_BAAANC010000001.1"/>
</dbReference>
<protein>
    <submittedName>
        <fullName evidence="3">Clp protease N-terminal domain-containing protein</fullName>
    </submittedName>
</protein>
<evidence type="ECO:0000313" key="4">
    <source>
        <dbReference type="Proteomes" id="UP001500363"/>
    </source>
</evidence>
<dbReference type="Gene3D" id="1.10.1780.10">
    <property type="entry name" value="Clp, N-terminal domain"/>
    <property type="match status" value="1"/>
</dbReference>
<dbReference type="PANTHER" id="PTHR47016">
    <property type="entry name" value="ATP-DEPENDENT CLP PROTEASE ATP-BINDING SUBUNIT CLPT1, CHLOROPLASTIC"/>
    <property type="match status" value="1"/>
</dbReference>
<dbReference type="Proteomes" id="UP001500363">
    <property type="component" value="Unassembled WGS sequence"/>
</dbReference>
<reference evidence="3 4" key="1">
    <citation type="journal article" date="2019" name="Int. J. Syst. Evol. Microbiol.">
        <title>The Global Catalogue of Microorganisms (GCM) 10K type strain sequencing project: providing services to taxonomists for standard genome sequencing and annotation.</title>
        <authorList>
            <consortium name="The Broad Institute Genomics Platform"/>
            <consortium name="The Broad Institute Genome Sequencing Center for Infectious Disease"/>
            <person name="Wu L."/>
            <person name="Ma J."/>
        </authorList>
    </citation>
    <scope>NUCLEOTIDE SEQUENCE [LARGE SCALE GENOMIC DNA]</scope>
    <source>
        <strain evidence="3 4">JCM 14303</strain>
    </source>
</reference>
<keyword evidence="3" id="KW-0645">Protease</keyword>
<accession>A0ABN2A236</accession>
<comment type="caution">
    <text evidence="3">The sequence shown here is derived from an EMBL/GenBank/DDBJ whole genome shotgun (WGS) entry which is preliminary data.</text>
</comment>
<dbReference type="InterPro" id="IPR004176">
    <property type="entry name" value="Clp_R_N"/>
</dbReference>
<dbReference type="GO" id="GO:0006508">
    <property type="term" value="P:proteolysis"/>
    <property type="evidence" value="ECO:0007669"/>
    <property type="project" value="UniProtKB-KW"/>
</dbReference>
<organism evidence="3 4">
    <name type="scientific">Kribbella lupini</name>
    <dbReference type="NCBI Taxonomy" id="291602"/>
    <lineage>
        <taxon>Bacteria</taxon>
        <taxon>Bacillati</taxon>
        <taxon>Actinomycetota</taxon>
        <taxon>Actinomycetes</taxon>
        <taxon>Propionibacteriales</taxon>
        <taxon>Kribbellaceae</taxon>
        <taxon>Kribbella</taxon>
    </lineage>
</organism>
<dbReference type="InterPro" id="IPR036628">
    <property type="entry name" value="Clp_N_dom_sf"/>
</dbReference>
<keyword evidence="4" id="KW-1185">Reference proteome</keyword>
<evidence type="ECO:0000313" key="3">
    <source>
        <dbReference type="EMBL" id="GAA1509730.1"/>
    </source>
</evidence>
<evidence type="ECO:0000256" key="1">
    <source>
        <dbReference type="PROSITE-ProRule" id="PRU01251"/>
    </source>
</evidence>
<gene>
    <name evidence="3" type="ORF">GCM10009741_03370</name>
</gene>
<evidence type="ECO:0000259" key="2">
    <source>
        <dbReference type="PROSITE" id="PS51903"/>
    </source>
</evidence>
<dbReference type="SUPFAM" id="SSF81923">
    <property type="entry name" value="Double Clp-N motif"/>
    <property type="match status" value="1"/>
</dbReference>
<feature type="domain" description="Clp R" evidence="2">
    <location>
        <begin position="87"/>
        <end position="236"/>
    </location>
</feature>
<dbReference type="Pfam" id="PF02861">
    <property type="entry name" value="Clp_N"/>
    <property type="match status" value="1"/>
</dbReference>
<dbReference type="PROSITE" id="PS51903">
    <property type="entry name" value="CLP_R"/>
    <property type="match status" value="1"/>
</dbReference>
<dbReference type="InterPro" id="IPR044217">
    <property type="entry name" value="CLPT1/2"/>
</dbReference>
<keyword evidence="3" id="KW-0378">Hydrolase</keyword>
<dbReference type="PANTHER" id="PTHR47016:SF5">
    <property type="entry name" value="CLP DOMAIN SUPERFAMILY PROTEIN"/>
    <property type="match status" value="1"/>
</dbReference>
<sequence>MTPGPDLQQLIDTIRTDTGSDDVLEQLATASSTITDLTATSDAALGYFVDRARGAGKSWVEISSVLGVSKQAAHKRFADSWPVKLDLERFTLRTKVVIQAASGIARERGQGFVGTEHLLLGLFTEPQSIATLLMTQAGLTEDAVLAAVDAEAPPTAAGDVAPADELPMTPRASHVIGYATEEALLLGHNYIGTEHLLLAFYHFPGGVAAKVLNELGLSEQAARDGVRAALEALTKGK</sequence>